<organism evidence="1 2">
    <name type="scientific">Hebeloma cylindrosporum</name>
    <dbReference type="NCBI Taxonomy" id="76867"/>
    <lineage>
        <taxon>Eukaryota</taxon>
        <taxon>Fungi</taxon>
        <taxon>Dikarya</taxon>
        <taxon>Basidiomycota</taxon>
        <taxon>Agaricomycotina</taxon>
        <taxon>Agaricomycetes</taxon>
        <taxon>Agaricomycetidae</taxon>
        <taxon>Agaricales</taxon>
        <taxon>Agaricineae</taxon>
        <taxon>Hymenogastraceae</taxon>
        <taxon>Hebeloma</taxon>
    </lineage>
</organism>
<dbReference type="Proteomes" id="UP000053424">
    <property type="component" value="Unassembled WGS sequence"/>
</dbReference>
<keyword evidence="2" id="KW-1185">Reference proteome</keyword>
<accession>A0A0C3D0H0</accession>
<name>A0A0C3D0H0_HEBCY</name>
<proteinExistence type="predicted"/>
<dbReference type="HOGENOM" id="CLU_3014376_0_0_1"/>
<dbReference type="AlphaFoldDB" id="A0A0C3D0H0"/>
<reference evidence="1 2" key="1">
    <citation type="submission" date="2014-04" db="EMBL/GenBank/DDBJ databases">
        <authorList>
            <consortium name="DOE Joint Genome Institute"/>
            <person name="Kuo A."/>
            <person name="Gay G."/>
            <person name="Dore J."/>
            <person name="Kohler A."/>
            <person name="Nagy L.G."/>
            <person name="Floudas D."/>
            <person name="Copeland A."/>
            <person name="Barry K.W."/>
            <person name="Cichocki N."/>
            <person name="Veneault-Fourrey C."/>
            <person name="LaButti K."/>
            <person name="Lindquist E.A."/>
            <person name="Lipzen A."/>
            <person name="Lundell T."/>
            <person name="Morin E."/>
            <person name="Murat C."/>
            <person name="Sun H."/>
            <person name="Tunlid A."/>
            <person name="Henrissat B."/>
            <person name="Grigoriev I.V."/>
            <person name="Hibbett D.S."/>
            <person name="Martin F."/>
            <person name="Nordberg H.P."/>
            <person name="Cantor M.N."/>
            <person name="Hua S.X."/>
        </authorList>
    </citation>
    <scope>NUCLEOTIDE SEQUENCE [LARGE SCALE GENOMIC DNA]</scope>
    <source>
        <strain evidence="2">h7</strain>
    </source>
</reference>
<dbReference type="EMBL" id="KN831768">
    <property type="protein sequence ID" value="KIM49914.1"/>
    <property type="molecule type" value="Genomic_DNA"/>
</dbReference>
<sequence>MHWMEGPGRRTCGMEWNGIPKFKNCIQSQQIGCHSQVQTPWKLNDKSFWQANPETS</sequence>
<gene>
    <name evidence="1" type="ORF">M413DRAFT_439044</name>
</gene>
<evidence type="ECO:0000313" key="2">
    <source>
        <dbReference type="Proteomes" id="UP000053424"/>
    </source>
</evidence>
<evidence type="ECO:0000313" key="1">
    <source>
        <dbReference type="EMBL" id="KIM49914.1"/>
    </source>
</evidence>
<reference evidence="2" key="2">
    <citation type="submission" date="2015-01" db="EMBL/GenBank/DDBJ databases">
        <title>Evolutionary Origins and Diversification of the Mycorrhizal Mutualists.</title>
        <authorList>
            <consortium name="DOE Joint Genome Institute"/>
            <consortium name="Mycorrhizal Genomics Consortium"/>
            <person name="Kohler A."/>
            <person name="Kuo A."/>
            <person name="Nagy L.G."/>
            <person name="Floudas D."/>
            <person name="Copeland A."/>
            <person name="Barry K.W."/>
            <person name="Cichocki N."/>
            <person name="Veneault-Fourrey C."/>
            <person name="LaButti K."/>
            <person name="Lindquist E.A."/>
            <person name="Lipzen A."/>
            <person name="Lundell T."/>
            <person name="Morin E."/>
            <person name="Murat C."/>
            <person name="Riley R."/>
            <person name="Ohm R."/>
            <person name="Sun H."/>
            <person name="Tunlid A."/>
            <person name="Henrissat B."/>
            <person name="Grigoriev I.V."/>
            <person name="Hibbett D.S."/>
            <person name="Martin F."/>
        </authorList>
    </citation>
    <scope>NUCLEOTIDE SEQUENCE [LARGE SCALE GENOMIC DNA]</scope>
    <source>
        <strain evidence="2">h7</strain>
    </source>
</reference>
<protein>
    <submittedName>
        <fullName evidence="1">Uncharacterized protein</fullName>
    </submittedName>
</protein>